<protein>
    <submittedName>
        <fullName evidence="1">Uncharacterized protein</fullName>
    </submittedName>
</protein>
<dbReference type="Gramene" id="BGIOSGA020922-TA">
    <property type="protein sequence ID" value="BGIOSGA020922-PA"/>
    <property type="gene ID" value="BGIOSGA020922"/>
</dbReference>
<dbReference type="STRING" id="39946.A2YES7"/>
<name>A2YES7_ORYSI</name>
<proteinExistence type="predicted"/>
<evidence type="ECO:0000313" key="2">
    <source>
        <dbReference type="Proteomes" id="UP000007015"/>
    </source>
</evidence>
<keyword evidence="2" id="KW-1185">Reference proteome</keyword>
<gene>
    <name evidence="1" type="ORF">OsI_23622</name>
</gene>
<evidence type="ECO:0000313" key="1">
    <source>
        <dbReference type="EMBL" id="EAZ01588.1"/>
    </source>
</evidence>
<dbReference type="Proteomes" id="UP000007015">
    <property type="component" value="Chromosome 6"/>
</dbReference>
<sequence>MAEQQLMHGTLDATIFEATNLTNPTRLTGSAPEGIRKIKFTGRIRDNIRSGFVEGKNGLRMKY</sequence>
<dbReference type="EMBL" id="CM000131">
    <property type="protein sequence ID" value="EAZ01588.1"/>
    <property type="molecule type" value="Genomic_DNA"/>
</dbReference>
<dbReference type="AlphaFoldDB" id="A2YES7"/>
<accession>A2YES7</accession>
<dbReference type="HOGENOM" id="CLU_2889859_0_0_1"/>
<reference evidence="1 2" key="1">
    <citation type="journal article" date="2005" name="PLoS Biol.">
        <title>The genomes of Oryza sativa: a history of duplications.</title>
        <authorList>
            <person name="Yu J."/>
            <person name="Wang J."/>
            <person name="Lin W."/>
            <person name="Li S."/>
            <person name="Li H."/>
            <person name="Zhou J."/>
            <person name="Ni P."/>
            <person name="Dong W."/>
            <person name="Hu S."/>
            <person name="Zeng C."/>
            <person name="Zhang J."/>
            <person name="Zhang Y."/>
            <person name="Li R."/>
            <person name="Xu Z."/>
            <person name="Li S."/>
            <person name="Li X."/>
            <person name="Zheng H."/>
            <person name="Cong L."/>
            <person name="Lin L."/>
            <person name="Yin J."/>
            <person name="Geng J."/>
            <person name="Li G."/>
            <person name="Shi J."/>
            <person name="Liu J."/>
            <person name="Lv H."/>
            <person name="Li J."/>
            <person name="Wang J."/>
            <person name="Deng Y."/>
            <person name="Ran L."/>
            <person name="Shi X."/>
            <person name="Wang X."/>
            <person name="Wu Q."/>
            <person name="Li C."/>
            <person name="Ren X."/>
            <person name="Wang J."/>
            <person name="Wang X."/>
            <person name="Li D."/>
            <person name="Liu D."/>
            <person name="Zhang X."/>
            <person name="Ji Z."/>
            <person name="Zhao W."/>
            <person name="Sun Y."/>
            <person name="Zhang Z."/>
            <person name="Bao J."/>
            <person name="Han Y."/>
            <person name="Dong L."/>
            <person name="Ji J."/>
            <person name="Chen P."/>
            <person name="Wu S."/>
            <person name="Liu J."/>
            <person name="Xiao Y."/>
            <person name="Bu D."/>
            <person name="Tan J."/>
            <person name="Yang L."/>
            <person name="Ye C."/>
            <person name="Zhang J."/>
            <person name="Xu J."/>
            <person name="Zhou Y."/>
            <person name="Yu Y."/>
            <person name="Zhang B."/>
            <person name="Zhuang S."/>
            <person name="Wei H."/>
            <person name="Liu B."/>
            <person name="Lei M."/>
            <person name="Yu H."/>
            <person name="Li Y."/>
            <person name="Xu H."/>
            <person name="Wei S."/>
            <person name="He X."/>
            <person name="Fang L."/>
            <person name="Zhang Z."/>
            <person name="Zhang Y."/>
            <person name="Huang X."/>
            <person name="Su Z."/>
            <person name="Tong W."/>
            <person name="Li J."/>
            <person name="Tong Z."/>
            <person name="Li S."/>
            <person name="Ye J."/>
            <person name="Wang L."/>
            <person name="Fang L."/>
            <person name="Lei T."/>
            <person name="Chen C."/>
            <person name="Chen H."/>
            <person name="Xu Z."/>
            <person name="Li H."/>
            <person name="Huang H."/>
            <person name="Zhang F."/>
            <person name="Xu H."/>
            <person name="Li N."/>
            <person name="Zhao C."/>
            <person name="Li S."/>
            <person name="Dong L."/>
            <person name="Huang Y."/>
            <person name="Li L."/>
            <person name="Xi Y."/>
            <person name="Qi Q."/>
            <person name="Li W."/>
            <person name="Zhang B."/>
            <person name="Hu W."/>
            <person name="Zhang Y."/>
            <person name="Tian X."/>
            <person name="Jiao Y."/>
            <person name="Liang X."/>
            <person name="Jin J."/>
            <person name="Gao L."/>
            <person name="Zheng W."/>
            <person name="Hao B."/>
            <person name="Liu S."/>
            <person name="Wang W."/>
            <person name="Yuan L."/>
            <person name="Cao M."/>
            <person name="McDermott J."/>
            <person name="Samudrala R."/>
            <person name="Wang J."/>
            <person name="Wong G.K."/>
            <person name="Yang H."/>
        </authorList>
    </citation>
    <scope>NUCLEOTIDE SEQUENCE [LARGE SCALE GENOMIC DNA]</scope>
    <source>
        <strain evidence="2">cv. 93-11</strain>
    </source>
</reference>
<organism evidence="1 2">
    <name type="scientific">Oryza sativa subsp. indica</name>
    <name type="common">Rice</name>
    <dbReference type="NCBI Taxonomy" id="39946"/>
    <lineage>
        <taxon>Eukaryota</taxon>
        <taxon>Viridiplantae</taxon>
        <taxon>Streptophyta</taxon>
        <taxon>Embryophyta</taxon>
        <taxon>Tracheophyta</taxon>
        <taxon>Spermatophyta</taxon>
        <taxon>Magnoliopsida</taxon>
        <taxon>Liliopsida</taxon>
        <taxon>Poales</taxon>
        <taxon>Poaceae</taxon>
        <taxon>BOP clade</taxon>
        <taxon>Oryzoideae</taxon>
        <taxon>Oryzeae</taxon>
        <taxon>Oryzinae</taxon>
        <taxon>Oryza</taxon>
        <taxon>Oryza sativa</taxon>
    </lineage>
</organism>